<dbReference type="GO" id="GO:0008137">
    <property type="term" value="F:NADH dehydrogenase (ubiquinone) activity"/>
    <property type="evidence" value="ECO:0007669"/>
    <property type="project" value="InterPro"/>
</dbReference>
<accession>A0A6B1DQG9</accession>
<dbReference type="PRINTS" id="PR01437">
    <property type="entry name" value="NUOXDRDTASE4"/>
</dbReference>
<name>A0A6B1DQG9_9CHLR</name>
<evidence type="ECO:0000259" key="9">
    <source>
        <dbReference type="Pfam" id="PF00361"/>
    </source>
</evidence>
<dbReference type="PANTHER" id="PTHR42703:SF1">
    <property type="entry name" value="NA(+)_H(+) ANTIPORTER SUBUNIT D1"/>
    <property type="match status" value="1"/>
</dbReference>
<comment type="caution">
    <text evidence="10">The sequence shown here is derived from an EMBL/GenBank/DDBJ whole genome shotgun (WGS) entry which is preliminary data.</text>
</comment>
<keyword evidence="5 8" id="KW-1133">Transmembrane helix</keyword>
<dbReference type="GO" id="GO:0042773">
    <property type="term" value="P:ATP synthesis coupled electron transport"/>
    <property type="evidence" value="ECO:0007669"/>
    <property type="project" value="InterPro"/>
</dbReference>
<dbReference type="PANTHER" id="PTHR42703">
    <property type="entry name" value="NADH DEHYDROGENASE"/>
    <property type="match status" value="1"/>
</dbReference>
<dbReference type="InterPro" id="IPR050586">
    <property type="entry name" value="CPA3_Na-H_Antiporter_D"/>
</dbReference>
<keyword evidence="4 7" id="KW-0812">Transmembrane</keyword>
<organism evidence="10">
    <name type="scientific">Caldilineaceae bacterium SB0662_bin_9</name>
    <dbReference type="NCBI Taxonomy" id="2605258"/>
    <lineage>
        <taxon>Bacteria</taxon>
        <taxon>Bacillati</taxon>
        <taxon>Chloroflexota</taxon>
        <taxon>Caldilineae</taxon>
        <taxon>Caldilineales</taxon>
        <taxon>Caldilineaceae</taxon>
    </lineage>
</organism>
<evidence type="ECO:0000256" key="8">
    <source>
        <dbReference type="SAM" id="Phobius"/>
    </source>
</evidence>
<feature type="transmembrane region" description="Helical" evidence="8">
    <location>
        <begin position="250"/>
        <end position="268"/>
    </location>
</feature>
<keyword evidence="3" id="KW-1003">Cell membrane</keyword>
<feature type="transmembrane region" description="Helical" evidence="8">
    <location>
        <begin position="40"/>
        <end position="61"/>
    </location>
</feature>
<feature type="transmembrane region" description="Helical" evidence="8">
    <location>
        <begin position="475"/>
        <end position="496"/>
    </location>
</feature>
<comment type="similarity">
    <text evidence="2">Belongs to the CPA3 antiporters (TC 2.A.63) subunit D family.</text>
</comment>
<evidence type="ECO:0000256" key="6">
    <source>
        <dbReference type="ARBA" id="ARBA00023136"/>
    </source>
</evidence>
<dbReference type="InterPro" id="IPR003918">
    <property type="entry name" value="NADH_UbQ_OxRdtase"/>
</dbReference>
<evidence type="ECO:0000256" key="1">
    <source>
        <dbReference type="ARBA" id="ARBA00004651"/>
    </source>
</evidence>
<feature type="transmembrane region" description="Helical" evidence="8">
    <location>
        <begin position="6"/>
        <end position="28"/>
    </location>
</feature>
<proteinExistence type="inferred from homology"/>
<protein>
    <recommendedName>
        <fullName evidence="9">NADH:quinone oxidoreductase/Mrp antiporter transmembrane domain-containing protein</fullName>
    </recommendedName>
</protein>
<feature type="transmembrane region" description="Helical" evidence="8">
    <location>
        <begin position="311"/>
        <end position="331"/>
    </location>
</feature>
<dbReference type="EMBL" id="VXPY01000013">
    <property type="protein sequence ID" value="MYD89056.1"/>
    <property type="molecule type" value="Genomic_DNA"/>
</dbReference>
<reference evidence="10" key="1">
    <citation type="submission" date="2019-09" db="EMBL/GenBank/DDBJ databases">
        <title>Characterisation of the sponge microbiome using genome-centric metagenomics.</title>
        <authorList>
            <person name="Engelberts J.P."/>
            <person name="Robbins S.J."/>
            <person name="De Goeij J.M."/>
            <person name="Aranda M."/>
            <person name="Bell S.C."/>
            <person name="Webster N.S."/>
        </authorList>
    </citation>
    <scope>NUCLEOTIDE SEQUENCE</scope>
    <source>
        <strain evidence="10">SB0662_bin_9</strain>
    </source>
</reference>
<feature type="transmembrane region" description="Helical" evidence="8">
    <location>
        <begin position="119"/>
        <end position="136"/>
    </location>
</feature>
<evidence type="ECO:0000256" key="3">
    <source>
        <dbReference type="ARBA" id="ARBA00022475"/>
    </source>
</evidence>
<evidence type="ECO:0000256" key="4">
    <source>
        <dbReference type="ARBA" id="ARBA00022692"/>
    </source>
</evidence>
<feature type="transmembrane region" description="Helical" evidence="8">
    <location>
        <begin position="81"/>
        <end position="107"/>
    </location>
</feature>
<feature type="transmembrane region" description="Helical" evidence="8">
    <location>
        <begin position="390"/>
        <end position="407"/>
    </location>
</feature>
<feature type="transmembrane region" description="Helical" evidence="8">
    <location>
        <begin position="172"/>
        <end position="194"/>
    </location>
</feature>
<evidence type="ECO:0000256" key="5">
    <source>
        <dbReference type="ARBA" id="ARBA00022989"/>
    </source>
</evidence>
<gene>
    <name evidence="10" type="ORF">F4Y08_01785</name>
</gene>
<feature type="transmembrane region" description="Helical" evidence="8">
    <location>
        <begin position="142"/>
        <end position="160"/>
    </location>
</feature>
<evidence type="ECO:0000256" key="2">
    <source>
        <dbReference type="ARBA" id="ARBA00005346"/>
    </source>
</evidence>
<feature type="transmembrane region" description="Helical" evidence="8">
    <location>
        <begin position="280"/>
        <end position="299"/>
    </location>
</feature>
<dbReference type="InterPro" id="IPR001750">
    <property type="entry name" value="ND/Mrp_TM"/>
</dbReference>
<feature type="domain" description="NADH:quinone oxidoreductase/Mrp antiporter transmembrane" evidence="9">
    <location>
        <begin position="136"/>
        <end position="440"/>
    </location>
</feature>
<comment type="subcellular location">
    <subcellularLocation>
        <location evidence="1">Cell membrane</location>
        <topology evidence="1">Multi-pass membrane protein</topology>
    </subcellularLocation>
    <subcellularLocation>
        <location evidence="7">Membrane</location>
        <topology evidence="7">Multi-pass membrane protein</topology>
    </subcellularLocation>
</comment>
<feature type="transmembrane region" description="Helical" evidence="8">
    <location>
        <begin position="214"/>
        <end position="238"/>
    </location>
</feature>
<feature type="transmembrane region" description="Helical" evidence="8">
    <location>
        <begin position="427"/>
        <end position="445"/>
    </location>
</feature>
<sequence length="532" mass="56320">MTASANLANLLALFAIAPLCAAGGSLLIPRFQLLPRLHTHSLAALLAGVVNLILALWLMAWTVQGTHLVLHVGGHHGPFGIVLVADVFSALLLLLTAVIYLGAVPFAIDVLDQRDRMGFYPLSLFLLMGVNGTFLAGDLFNLYVFFEILVITSFVLVTLGGQRDQIRGGLRFVVLNLLGSMVFLGAVAVAYGTLGTLNIAHIAVLLPQPGLPAWLAPMMAGLLFVAFAGKSALFPLHFWLPCSYHTTHPVVNALFGGLLTKVGLYSLFRLFPLLFPEQLTSWQPAFLTLAGASMVVGTLGGLSGDTIRRALSFQIVSHIGFIFAGLALAGARNGALAVSLAPAILYLAHHMVVKTAVLMAGGAVELELRTGRVVPGPDGGTGGLLAHRRWLAIWFFLTALSLAGIPPFSGFTGKLGLLHLMVSMEQWLLLAVAVLSSFVTLYMIMRLWQGAFWGSSPVRHEVGPVTGPTRLGPGFGMLTLTPIAVLVGCSLLMGVFGESAWSVANQAAATLTDVETYIDSVALTGHLADVGH</sequence>
<dbReference type="GO" id="GO:0005886">
    <property type="term" value="C:plasma membrane"/>
    <property type="evidence" value="ECO:0007669"/>
    <property type="project" value="UniProtKB-SubCell"/>
</dbReference>
<dbReference type="AlphaFoldDB" id="A0A6B1DQG9"/>
<evidence type="ECO:0000313" key="10">
    <source>
        <dbReference type="EMBL" id="MYD89056.1"/>
    </source>
</evidence>
<keyword evidence="6 8" id="KW-0472">Membrane</keyword>
<dbReference type="Pfam" id="PF00361">
    <property type="entry name" value="Proton_antipo_M"/>
    <property type="match status" value="1"/>
</dbReference>
<evidence type="ECO:0000256" key="7">
    <source>
        <dbReference type="RuleBase" id="RU000320"/>
    </source>
</evidence>